<keyword evidence="5 10" id="KW-1133">Transmembrane helix</keyword>
<dbReference type="SUPFAM" id="SSF58104">
    <property type="entry name" value="Methyl-accepting chemotaxis protein (MCP) signaling domain"/>
    <property type="match status" value="1"/>
</dbReference>
<evidence type="ECO:0000313" key="13">
    <source>
        <dbReference type="EMBL" id="NWB84322.1"/>
    </source>
</evidence>
<protein>
    <submittedName>
        <fullName evidence="13">Cache 3/Cache 2 fusion domain-containing protein</fullName>
    </submittedName>
</protein>
<dbReference type="CDD" id="cd11386">
    <property type="entry name" value="MCP_signal"/>
    <property type="match status" value="1"/>
</dbReference>
<dbReference type="GO" id="GO:0006935">
    <property type="term" value="P:chemotaxis"/>
    <property type="evidence" value="ECO:0007669"/>
    <property type="project" value="InterPro"/>
</dbReference>
<evidence type="ECO:0000256" key="3">
    <source>
        <dbReference type="ARBA" id="ARBA00022481"/>
    </source>
</evidence>
<keyword evidence="4 10" id="KW-0812">Transmembrane</keyword>
<dbReference type="GO" id="GO:0004888">
    <property type="term" value="F:transmembrane signaling receptor activity"/>
    <property type="evidence" value="ECO:0007669"/>
    <property type="project" value="InterPro"/>
</dbReference>
<keyword evidence="7 9" id="KW-0807">Transducer</keyword>
<dbReference type="Pfam" id="PF17201">
    <property type="entry name" value="Cache_3-Cache_2"/>
    <property type="match status" value="1"/>
</dbReference>
<dbReference type="InterPro" id="IPR004089">
    <property type="entry name" value="MCPsignal_dom"/>
</dbReference>
<dbReference type="PROSITE" id="PS51257">
    <property type="entry name" value="PROKAR_LIPOPROTEIN"/>
    <property type="match status" value="1"/>
</dbReference>
<dbReference type="PANTHER" id="PTHR32089:SF112">
    <property type="entry name" value="LYSOZYME-LIKE PROTEIN-RELATED"/>
    <property type="match status" value="1"/>
</dbReference>
<dbReference type="SMART" id="SM00283">
    <property type="entry name" value="MA"/>
    <property type="match status" value="1"/>
</dbReference>
<evidence type="ECO:0000256" key="2">
    <source>
        <dbReference type="ARBA" id="ARBA00022475"/>
    </source>
</evidence>
<keyword evidence="2" id="KW-1003">Cell membrane</keyword>
<dbReference type="InterPro" id="IPR029151">
    <property type="entry name" value="Sensor-like_sf"/>
</dbReference>
<dbReference type="Pfam" id="PF00672">
    <property type="entry name" value="HAMP"/>
    <property type="match status" value="1"/>
</dbReference>
<evidence type="ECO:0000256" key="10">
    <source>
        <dbReference type="SAM" id="Phobius"/>
    </source>
</evidence>
<accession>A0A7Y7WN96</accession>
<dbReference type="GO" id="GO:0005886">
    <property type="term" value="C:plasma membrane"/>
    <property type="evidence" value="ECO:0007669"/>
    <property type="project" value="UniProtKB-SubCell"/>
</dbReference>
<dbReference type="PRINTS" id="PR00260">
    <property type="entry name" value="CHEMTRNSDUCR"/>
</dbReference>
<dbReference type="FunFam" id="1.10.287.950:FF:000001">
    <property type="entry name" value="Methyl-accepting chemotaxis sensory transducer"/>
    <property type="match status" value="1"/>
</dbReference>
<evidence type="ECO:0000313" key="14">
    <source>
        <dbReference type="Proteomes" id="UP000522864"/>
    </source>
</evidence>
<dbReference type="SMART" id="SM00304">
    <property type="entry name" value="HAMP"/>
    <property type="match status" value="1"/>
</dbReference>
<dbReference type="GO" id="GO:0007165">
    <property type="term" value="P:signal transduction"/>
    <property type="evidence" value="ECO:0007669"/>
    <property type="project" value="UniProtKB-KW"/>
</dbReference>
<comment type="caution">
    <text evidence="13">The sequence shown here is derived from an EMBL/GenBank/DDBJ whole genome shotgun (WGS) entry which is preliminary data.</text>
</comment>
<dbReference type="InterPro" id="IPR004090">
    <property type="entry name" value="Chemotax_Me-accpt_rcpt"/>
</dbReference>
<feature type="domain" description="HAMP" evidence="12">
    <location>
        <begin position="312"/>
        <end position="365"/>
    </location>
</feature>
<keyword evidence="3" id="KW-0488">Methylation</keyword>
<dbReference type="Pfam" id="PF00015">
    <property type="entry name" value="MCPsignal"/>
    <property type="match status" value="1"/>
</dbReference>
<evidence type="ECO:0000259" key="11">
    <source>
        <dbReference type="PROSITE" id="PS50111"/>
    </source>
</evidence>
<dbReference type="SUPFAM" id="SSF103190">
    <property type="entry name" value="Sensory domain-like"/>
    <property type="match status" value="1"/>
</dbReference>
<dbReference type="Gene3D" id="1.10.287.950">
    <property type="entry name" value="Methyl-accepting chemotaxis protein"/>
    <property type="match status" value="1"/>
</dbReference>
<feature type="transmembrane region" description="Helical" evidence="10">
    <location>
        <begin position="12"/>
        <end position="31"/>
    </location>
</feature>
<evidence type="ECO:0000259" key="12">
    <source>
        <dbReference type="PROSITE" id="PS50885"/>
    </source>
</evidence>
<dbReference type="EMBL" id="JACAQA010000003">
    <property type="protein sequence ID" value="NWB84322.1"/>
    <property type="molecule type" value="Genomic_DNA"/>
</dbReference>
<comment type="similarity">
    <text evidence="8">Belongs to the methyl-accepting chemotaxis (MCP) protein family.</text>
</comment>
<evidence type="ECO:0000256" key="4">
    <source>
        <dbReference type="ARBA" id="ARBA00022692"/>
    </source>
</evidence>
<gene>
    <name evidence="13" type="ORF">HX830_05450</name>
</gene>
<dbReference type="PROSITE" id="PS50111">
    <property type="entry name" value="CHEMOTAXIS_TRANSDUC_2"/>
    <property type="match status" value="1"/>
</dbReference>
<organism evidence="13 14">
    <name type="scientific">Pseudomonas gingeri</name>
    <dbReference type="NCBI Taxonomy" id="117681"/>
    <lineage>
        <taxon>Bacteria</taxon>
        <taxon>Pseudomonadati</taxon>
        <taxon>Pseudomonadota</taxon>
        <taxon>Gammaproteobacteria</taxon>
        <taxon>Pseudomonadales</taxon>
        <taxon>Pseudomonadaceae</taxon>
        <taxon>Pseudomonas</taxon>
    </lineage>
</organism>
<reference evidence="13 14" key="1">
    <citation type="submission" date="2020-04" db="EMBL/GenBank/DDBJ databases">
        <title>Molecular characterization of pseudomonads from Agaricus bisporus reveal novel blotch 2 pathogens in Western Europe.</title>
        <authorList>
            <person name="Taparia T."/>
            <person name="Krijger M."/>
            <person name="Haynes E."/>
            <person name="Elpinstone J.G."/>
            <person name="Noble R."/>
            <person name="Van Der Wolf J."/>
        </authorList>
    </citation>
    <scope>NUCLEOTIDE SEQUENCE [LARGE SCALE GENOMIC DNA]</scope>
    <source>
        <strain evidence="13 14">G9001</strain>
    </source>
</reference>
<evidence type="ECO:0000256" key="1">
    <source>
        <dbReference type="ARBA" id="ARBA00004651"/>
    </source>
</evidence>
<evidence type="ECO:0000256" key="9">
    <source>
        <dbReference type="PROSITE-ProRule" id="PRU00284"/>
    </source>
</evidence>
<comment type="subcellular location">
    <subcellularLocation>
        <location evidence="1">Cell membrane</location>
        <topology evidence="1">Multi-pass membrane protein</topology>
    </subcellularLocation>
</comment>
<dbReference type="PANTHER" id="PTHR32089">
    <property type="entry name" value="METHYL-ACCEPTING CHEMOTAXIS PROTEIN MCPB"/>
    <property type="match status" value="1"/>
</dbReference>
<evidence type="ECO:0000256" key="8">
    <source>
        <dbReference type="ARBA" id="ARBA00029447"/>
    </source>
</evidence>
<sequence length="642" mass="68271">MVSRSLQLKFVFPVFAIVACTTLFLVVVISAKTSNNIEQSAQDKMQEQLSSMLHVLNVTDTLVMERVKGSMKLLKEQGQRLPAPYQGESTAVNGRMVPELLLGGQAQTNNFELVDRVTSSQGGSATLFSKVGSDFVRISTNVQFEGKRAIGTLLDPNGLPSAAIRKGQAFYGQVDILGNPYLTGYEPILDEQKRTVGIWYVGYKADMQALQESIAKSRILNGGFVALLDDKGQVRFQSQSVPLDTVQRVAANHLSGWVVKRETFSPWGFTIIAAYPEDEVSAAVKQQIIQVAAMGLALSGALMGLVFWLSRSLVVRPLNQAVSIARRIAAGDLSSAPSITSRNDEIGDLVRSLGNMQMSLRQMVGNIAGNAQGISILSSSLSSSAEEVAAQSEQQSGAAASAAAALEELSTSIGHVSVKARESFSLAQDAGDRARLGSVVVEKASAEMRNIADSVGQSSQRIASLGQHSARISIIVGVIKSIAEQTNLLALNAAIEAARAGEHGRGFAVVADEVRGLAERTAKSTVEITTMIGSIQSGTEQVVETMRQGQNRAHSGVEMASEAGHAVHEISGYSEQVVDAVNSISAALEQQNAANHEIAVNVADMAIMSEKNTFAIQQVALASRQLQASSNSLQATVDLFKL</sequence>
<name>A0A7Y7WN96_9PSED</name>
<feature type="domain" description="Methyl-accepting transducer" evidence="11">
    <location>
        <begin position="370"/>
        <end position="606"/>
    </location>
</feature>
<keyword evidence="6 10" id="KW-0472">Membrane</keyword>
<feature type="transmembrane region" description="Helical" evidence="10">
    <location>
        <begin position="288"/>
        <end position="309"/>
    </location>
</feature>
<dbReference type="AlphaFoldDB" id="A0A7Y7WN96"/>
<evidence type="ECO:0000256" key="6">
    <source>
        <dbReference type="ARBA" id="ARBA00023136"/>
    </source>
</evidence>
<dbReference type="InterPro" id="IPR003660">
    <property type="entry name" value="HAMP_dom"/>
</dbReference>
<dbReference type="Proteomes" id="UP000522864">
    <property type="component" value="Unassembled WGS sequence"/>
</dbReference>
<dbReference type="InterPro" id="IPR033462">
    <property type="entry name" value="Cache_3-Cache_2"/>
</dbReference>
<proteinExistence type="inferred from homology"/>
<evidence type="ECO:0000256" key="7">
    <source>
        <dbReference type="ARBA" id="ARBA00023224"/>
    </source>
</evidence>
<evidence type="ECO:0000256" key="5">
    <source>
        <dbReference type="ARBA" id="ARBA00022989"/>
    </source>
</evidence>
<dbReference type="PROSITE" id="PS50885">
    <property type="entry name" value="HAMP"/>
    <property type="match status" value="1"/>
</dbReference>
<dbReference type="CDD" id="cd06225">
    <property type="entry name" value="HAMP"/>
    <property type="match status" value="1"/>
</dbReference>